<dbReference type="PANTHER" id="PTHR12815">
    <property type="entry name" value="SORTING AND ASSEMBLY MACHINERY SAMM50 PROTEIN FAMILY MEMBER"/>
    <property type="match status" value="1"/>
</dbReference>
<evidence type="ECO:0000256" key="1">
    <source>
        <dbReference type="ARBA" id="ARBA00004370"/>
    </source>
</evidence>
<evidence type="ECO:0000313" key="10">
    <source>
        <dbReference type="EMBL" id="KAA6302025.1"/>
    </source>
</evidence>
<comment type="subcellular location">
    <subcellularLocation>
        <location evidence="1">Membrane</location>
    </subcellularLocation>
</comment>
<dbReference type="AlphaFoldDB" id="A0A5M8P0R0"/>
<keyword evidence="4" id="KW-0677">Repeat</keyword>
<feature type="domain" description="POTRA" evidence="9">
    <location>
        <begin position="385"/>
        <end position="460"/>
    </location>
</feature>
<sequence>MRKVFFIFLALLPSITAMSQEVVASTDEKPVITYNSNRPDKYTIADIQVTGVESYGYENYVLIGISGLSVGDKVSVPGDELTNSLKAFLKHGLFAWGQILATKLTADSVWLEIKLQPNPIISALEFTGVKKSEKEDLEAKIGMAKGSQLTPNIINRAKKRIKDYFDEKGFSNAEVKITQKNDPVNEGKIILDIAVNKNQKTKIKHIYIHGNEKLSEYDLKVAMKKTNEKPSFKKRLKLSFRELFSTKKFIQEEYRKDLDNLILRYNEKGYRDAYIAADSIVPDGDKYVDIYITVDEGDKYYLRNINWVGNTKYNTDGLNFMLNMKSGDVYNQKKLNERLVSEEDAVASLYHNEGYLFASIDPVEVYIENDSVDVEIRVTEGIQATINRIAINGNDRLYEDIVRRELVTKPGQLYSQETIMRSVREIAQMGHFDPETLGSGLDIQPDRETGTVDITYNLTPKASDQIEFSAGWGQTGIIGRMSLKFSNFSLNNLLNPSTYKGILPQGEGQTLTLSGQTNGRYYQSYSISFMDPWLGGKRPNNFTLGAYYMSQTGYDSRSYSNMYSNPYYGYNSSSMYGNYQPAYDENQYMKILGLSAGYGKRLKWPDDYFTIMADIAFQHYWLSDWNYFPVHNGDANSLTLGLTLSRSSIDNPLYTRKGSTFSLSVNATPPYSLWDGKDYAHLAPTDPDMYRWIEYHKWKFKSKIFIPLANMERVKRTPVLMNRIEYGFVGSYNSKKYNPFETFYMGGDGMTGYSTMYANETIGLRGYEAGSLTPNYDGYAYTRLAMEFRYPFMLEQTSTIYGLVFMEAGNAWSDVRGFNPFDLKRSAGVGVRIFLSMIGLMGIDWAYGFDSPTPGAPVSGSHFHFILGQEF</sequence>
<feature type="domain" description="POTRA" evidence="9">
    <location>
        <begin position="119"/>
        <end position="194"/>
    </location>
</feature>
<dbReference type="InterPro" id="IPR023707">
    <property type="entry name" value="OM_assembly_BamA"/>
</dbReference>
<feature type="signal peptide" evidence="7">
    <location>
        <begin position="1"/>
        <end position="19"/>
    </location>
</feature>
<evidence type="ECO:0000259" key="8">
    <source>
        <dbReference type="Pfam" id="PF01103"/>
    </source>
</evidence>
<dbReference type="InterPro" id="IPR000184">
    <property type="entry name" value="Bac_surfAg_D15"/>
</dbReference>
<dbReference type="Proteomes" id="UP000324575">
    <property type="component" value="Unassembled WGS sequence"/>
</dbReference>
<dbReference type="EMBL" id="SNRX01000011">
    <property type="protein sequence ID" value="KAA6302025.1"/>
    <property type="molecule type" value="Genomic_DNA"/>
</dbReference>
<dbReference type="Gene3D" id="3.10.20.310">
    <property type="entry name" value="membrane protein fhac"/>
    <property type="match status" value="4"/>
</dbReference>
<dbReference type="GO" id="GO:0071709">
    <property type="term" value="P:membrane assembly"/>
    <property type="evidence" value="ECO:0007669"/>
    <property type="project" value="InterPro"/>
</dbReference>
<keyword evidence="6" id="KW-0998">Cell outer membrane</keyword>
<dbReference type="Gene3D" id="2.40.160.50">
    <property type="entry name" value="membrane protein fhac: a member of the omp85/tpsb transporter family"/>
    <property type="match status" value="1"/>
</dbReference>
<dbReference type="GO" id="GO:0019867">
    <property type="term" value="C:outer membrane"/>
    <property type="evidence" value="ECO:0007669"/>
    <property type="project" value="InterPro"/>
</dbReference>
<keyword evidence="3 7" id="KW-0732">Signal</keyword>
<evidence type="ECO:0000256" key="2">
    <source>
        <dbReference type="ARBA" id="ARBA00022692"/>
    </source>
</evidence>
<accession>A0A5M8P0R0</accession>
<dbReference type="PIRSF" id="PIRSF006076">
    <property type="entry name" value="OM_assembly_OMP85"/>
    <property type="match status" value="1"/>
</dbReference>
<organism evidence="10 11">
    <name type="scientific">Candidatus Ordinivivax streblomastigis</name>
    <dbReference type="NCBI Taxonomy" id="2540710"/>
    <lineage>
        <taxon>Bacteria</taxon>
        <taxon>Pseudomonadati</taxon>
        <taxon>Bacteroidota</taxon>
        <taxon>Bacteroidia</taxon>
        <taxon>Bacteroidales</taxon>
        <taxon>Candidatus Ordinivivax</taxon>
    </lineage>
</organism>
<comment type="caution">
    <text evidence="10">The sequence shown here is derived from an EMBL/GenBank/DDBJ whole genome shotgun (WGS) entry which is preliminary data.</text>
</comment>
<reference evidence="10 11" key="1">
    <citation type="submission" date="2019-03" db="EMBL/GenBank/DDBJ databases">
        <title>Single cell metagenomics reveals metabolic interactions within the superorganism composed of flagellate Streblomastix strix and complex community of Bacteroidetes bacteria on its surface.</title>
        <authorList>
            <person name="Treitli S.C."/>
            <person name="Kolisko M."/>
            <person name="Husnik F."/>
            <person name="Keeling P."/>
            <person name="Hampl V."/>
        </authorList>
    </citation>
    <scope>NUCLEOTIDE SEQUENCE [LARGE SCALE GENOMIC DNA]</scope>
    <source>
        <strain evidence="10">St1</strain>
    </source>
</reference>
<keyword evidence="5" id="KW-0472">Membrane</keyword>
<protein>
    <submittedName>
        <fullName evidence="10">Outer membrane protein assembly factor BamA</fullName>
    </submittedName>
</protein>
<dbReference type="InterPro" id="IPR010827">
    <property type="entry name" value="BamA/TamA_POTRA"/>
</dbReference>
<name>A0A5M8P0R0_9BACT</name>
<dbReference type="InterPro" id="IPR039910">
    <property type="entry name" value="D15-like"/>
</dbReference>
<feature type="domain" description="POTRA" evidence="9">
    <location>
        <begin position="300"/>
        <end position="381"/>
    </location>
</feature>
<evidence type="ECO:0000256" key="7">
    <source>
        <dbReference type="SAM" id="SignalP"/>
    </source>
</evidence>
<evidence type="ECO:0000256" key="3">
    <source>
        <dbReference type="ARBA" id="ARBA00022729"/>
    </source>
</evidence>
<dbReference type="Pfam" id="PF01103">
    <property type="entry name" value="Omp85"/>
    <property type="match status" value="1"/>
</dbReference>
<dbReference type="Pfam" id="PF07244">
    <property type="entry name" value="POTRA"/>
    <property type="match status" value="4"/>
</dbReference>
<keyword evidence="2" id="KW-0812">Transmembrane</keyword>
<evidence type="ECO:0000256" key="4">
    <source>
        <dbReference type="ARBA" id="ARBA00022737"/>
    </source>
</evidence>
<evidence type="ECO:0000259" key="9">
    <source>
        <dbReference type="Pfam" id="PF07244"/>
    </source>
</evidence>
<feature type="domain" description="Bacterial surface antigen (D15)" evidence="8">
    <location>
        <begin position="506"/>
        <end position="871"/>
    </location>
</feature>
<gene>
    <name evidence="10" type="ORF">EZS26_001841</name>
</gene>
<evidence type="ECO:0000313" key="11">
    <source>
        <dbReference type="Proteomes" id="UP000324575"/>
    </source>
</evidence>
<proteinExistence type="predicted"/>
<feature type="chain" id="PRO_5024443400" evidence="7">
    <location>
        <begin position="20"/>
        <end position="871"/>
    </location>
</feature>
<feature type="domain" description="POTRA" evidence="9">
    <location>
        <begin position="202"/>
        <end position="297"/>
    </location>
</feature>
<evidence type="ECO:0000256" key="5">
    <source>
        <dbReference type="ARBA" id="ARBA00023136"/>
    </source>
</evidence>
<dbReference type="PANTHER" id="PTHR12815:SF47">
    <property type="entry name" value="TRANSLOCATION AND ASSEMBLY MODULE SUBUNIT TAMA"/>
    <property type="match status" value="1"/>
</dbReference>
<evidence type="ECO:0000256" key="6">
    <source>
        <dbReference type="ARBA" id="ARBA00023237"/>
    </source>
</evidence>